<keyword evidence="2" id="KW-0012">Acyltransferase</keyword>
<dbReference type="InterPro" id="IPR029058">
    <property type="entry name" value="AB_hydrolase_fold"/>
</dbReference>
<organism evidence="5 6">
    <name type="scientific">Ohtaekwangia koreensis</name>
    <dbReference type="NCBI Taxonomy" id="688867"/>
    <lineage>
        <taxon>Bacteria</taxon>
        <taxon>Pseudomonadati</taxon>
        <taxon>Bacteroidota</taxon>
        <taxon>Cytophagia</taxon>
        <taxon>Cytophagales</taxon>
        <taxon>Fulvivirgaceae</taxon>
        <taxon>Ohtaekwangia</taxon>
    </lineage>
</organism>
<dbReference type="RefSeq" id="WP_079688028.1">
    <property type="nucleotide sequence ID" value="NZ_FUZU01000002.1"/>
</dbReference>
<feature type="domain" description="AB hydrolase-1" evidence="4">
    <location>
        <begin position="43"/>
        <end position="326"/>
    </location>
</feature>
<feature type="binding site" evidence="2">
    <location>
        <position position="203"/>
    </location>
    <ligand>
        <name>substrate</name>
    </ligand>
</feature>
<dbReference type="AlphaFoldDB" id="A0A1T5LNK2"/>
<feature type="binding site" evidence="2">
    <location>
        <position position="321"/>
    </location>
    <ligand>
        <name>substrate</name>
    </ligand>
</feature>
<keyword evidence="2" id="KW-0486">Methionine biosynthesis</keyword>
<keyword evidence="2" id="KW-0963">Cytoplasm</keyword>
<dbReference type="GO" id="GO:0004414">
    <property type="term" value="F:homoserine O-acetyltransferase activity"/>
    <property type="evidence" value="ECO:0007669"/>
    <property type="project" value="UniProtKB-UniRule"/>
</dbReference>
<dbReference type="STRING" id="688867.SAMN05660236_3516"/>
<comment type="similarity">
    <text evidence="2">Belongs to the AB hydrolase superfamily. MetX family.</text>
</comment>
<evidence type="ECO:0000313" key="6">
    <source>
        <dbReference type="Proteomes" id="UP000190961"/>
    </source>
</evidence>
<name>A0A1T5LNK2_9BACT</name>
<dbReference type="SUPFAM" id="SSF53474">
    <property type="entry name" value="alpha/beta-Hydrolases"/>
    <property type="match status" value="1"/>
</dbReference>
<keyword evidence="6" id="KW-1185">Reference proteome</keyword>
<dbReference type="InterPro" id="IPR008220">
    <property type="entry name" value="HAT_MetX-like"/>
</dbReference>
<comment type="pathway">
    <text evidence="2">Amino-acid biosynthesis; L-methionine biosynthesis via de novo pathway; O-acetyl-L-homoserine from L-homoserine: step 1/1.</text>
</comment>
<dbReference type="InterPro" id="IPR000073">
    <property type="entry name" value="AB_hydrolase_1"/>
</dbReference>
<dbReference type="NCBIfam" id="TIGR01392">
    <property type="entry name" value="homoserO_Ac_trn"/>
    <property type="match status" value="1"/>
</dbReference>
<dbReference type="PIRSF" id="PIRSF000443">
    <property type="entry name" value="Homoser_Ac_trans"/>
    <property type="match status" value="1"/>
</dbReference>
<dbReference type="UniPathway" id="UPA00051">
    <property type="reaction ID" value="UER00074"/>
</dbReference>
<evidence type="ECO:0000256" key="3">
    <source>
        <dbReference type="PIRSR" id="PIRSR000443-1"/>
    </source>
</evidence>
<comment type="caution">
    <text evidence="2">Lacks conserved residue(s) required for the propagation of feature annotation.</text>
</comment>
<dbReference type="GO" id="GO:0009092">
    <property type="term" value="P:homoserine metabolic process"/>
    <property type="evidence" value="ECO:0007669"/>
    <property type="project" value="TreeGrafter"/>
</dbReference>
<comment type="subcellular location">
    <subcellularLocation>
        <location evidence="2">Cytoplasm</location>
    </subcellularLocation>
</comment>
<dbReference type="Pfam" id="PF00561">
    <property type="entry name" value="Abhydrolase_1"/>
    <property type="match status" value="1"/>
</dbReference>
<sequence>MEKHDHTFHYNHSFNLECGETLPGFQLKYTTLGKLNADRSNIVWVCHALTGSSDFTDWWGDLFREGSAFDPNTHFIICANILGGCYGSTGPLSINPETGKPFYHTFPLLTNRDVVKAFDLLRQELKIEKIYTLLGGSLGGQQVVEWAIQQPDVFEYIIPLACNAFHSPWGIAFNEAQRLAIEADPTWKENDLRAGSEGLKAARAIGMISYRYYETFNQTQAEKTNDKLGEFRAATYQRYQGEKLVNRFNAFTYYTLSKIMDSHNVGRNRLGIKEALHSIRAKALVVAIDTDFLFPVSEQKFLAENIPHAQYAELTSLYGHDGFLVEFEQLDTIIKQFYNQKTLRKVLS</sequence>
<dbReference type="HAMAP" id="MF_00296">
    <property type="entry name" value="MetX_acyltransf"/>
    <property type="match status" value="1"/>
</dbReference>
<dbReference type="PANTHER" id="PTHR32268">
    <property type="entry name" value="HOMOSERINE O-ACETYLTRANSFERASE"/>
    <property type="match status" value="1"/>
</dbReference>
<feature type="active site" evidence="2 3">
    <location>
        <position position="291"/>
    </location>
</feature>
<dbReference type="OrthoDB" id="9800754at2"/>
<gene>
    <name evidence="2" type="primary">metXA</name>
    <name evidence="5" type="ORF">SAMN05660236_3516</name>
</gene>
<reference evidence="5 6" key="1">
    <citation type="submission" date="2017-02" db="EMBL/GenBank/DDBJ databases">
        <authorList>
            <person name="Peterson S.W."/>
        </authorList>
    </citation>
    <scope>NUCLEOTIDE SEQUENCE [LARGE SCALE GENOMIC DNA]</scope>
    <source>
        <strain evidence="5 6">DSM 25262</strain>
    </source>
</reference>
<proteinExistence type="inferred from homology"/>
<dbReference type="Gene3D" id="3.40.50.1820">
    <property type="entry name" value="alpha/beta hydrolase"/>
    <property type="match status" value="1"/>
</dbReference>
<dbReference type="EC" id="2.3.1.31" evidence="2"/>
<dbReference type="GO" id="GO:0009086">
    <property type="term" value="P:methionine biosynthetic process"/>
    <property type="evidence" value="ECO:0007669"/>
    <property type="project" value="UniProtKB-UniRule"/>
</dbReference>
<accession>A0A1T5LNK2</accession>
<evidence type="ECO:0000256" key="1">
    <source>
        <dbReference type="ARBA" id="ARBA00022679"/>
    </source>
</evidence>
<protein>
    <recommendedName>
        <fullName evidence="2">Homoserine O-acetyltransferase</fullName>
        <shortName evidence="2">HAT</shortName>
        <ecNumber evidence="2">2.3.1.31</ecNumber>
    </recommendedName>
    <alternativeName>
        <fullName evidence="2">Homoserine transacetylase</fullName>
        <shortName evidence="2">HTA</shortName>
    </alternativeName>
</protein>
<dbReference type="GO" id="GO:0005737">
    <property type="term" value="C:cytoplasm"/>
    <property type="evidence" value="ECO:0007669"/>
    <property type="project" value="UniProtKB-SubCell"/>
</dbReference>
<keyword evidence="1 2" id="KW-0808">Transferase</keyword>
<evidence type="ECO:0000313" key="5">
    <source>
        <dbReference type="EMBL" id="SKC77119.1"/>
    </source>
</evidence>
<dbReference type="Proteomes" id="UP000190961">
    <property type="component" value="Unassembled WGS sequence"/>
</dbReference>
<comment type="subunit">
    <text evidence="2">Homodimer.</text>
</comment>
<comment type="function">
    <text evidence="2">Transfers an acetyl group from acetyl-CoA to L-homoserine, forming acetyl-L-homoserine.</text>
</comment>
<feature type="active site" evidence="2 3">
    <location>
        <position position="320"/>
    </location>
</feature>
<keyword evidence="2" id="KW-0028">Amino-acid biosynthesis</keyword>
<evidence type="ECO:0000256" key="2">
    <source>
        <dbReference type="HAMAP-Rule" id="MF_00296"/>
    </source>
</evidence>
<dbReference type="EMBL" id="FUZU01000002">
    <property type="protein sequence ID" value="SKC77119.1"/>
    <property type="molecule type" value="Genomic_DNA"/>
</dbReference>
<dbReference type="PANTHER" id="PTHR32268:SF11">
    <property type="entry name" value="HOMOSERINE O-ACETYLTRANSFERASE"/>
    <property type="match status" value="1"/>
</dbReference>
<comment type="catalytic activity">
    <reaction evidence="2">
        <text>L-homoserine + acetyl-CoA = O-acetyl-L-homoserine + CoA</text>
        <dbReference type="Rhea" id="RHEA:13701"/>
        <dbReference type="ChEBI" id="CHEBI:57287"/>
        <dbReference type="ChEBI" id="CHEBI:57288"/>
        <dbReference type="ChEBI" id="CHEBI:57476"/>
        <dbReference type="ChEBI" id="CHEBI:57716"/>
        <dbReference type="EC" id="2.3.1.31"/>
    </reaction>
</comment>
<feature type="active site" description="Nucleophile" evidence="2 3">
    <location>
        <position position="137"/>
    </location>
</feature>
<evidence type="ECO:0000259" key="4">
    <source>
        <dbReference type="Pfam" id="PF00561"/>
    </source>
</evidence>